<protein>
    <submittedName>
        <fullName evidence="1">Uncharacterized protein</fullName>
    </submittedName>
</protein>
<dbReference type="EMBL" id="ML122255">
    <property type="protein sequence ID" value="RPD63888.1"/>
    <property type="molecule type" value="Genomic_DNA"/>
</dbReference>
<reference evidence="1" key="1">
    <citation type="journal article" date="2018" name="Genome Biol. Evol.">
        <title>Genomics and development of Lentinus tigrinus, a white-rot wood-decaying mushroom with dimorphic fruiting bodies.</title>
        <authorList>
            <person name="Wu B."/>
            <person name="Xu Z."/>
            <person name="Knudson A."/>
            <person name="Carlson A."/>
            <person name="Chen N."/>
            <person name="Kovaka S."/>
            <person name="LaButti K."/>
            <person name="Lipzen A."/>
            <person name="Pennachio C."/>
            <person name="Riley R."/>
            <person name="Schakwitz W."/>
            <person name="Umezawa K."/>
            <person name="Ohm R.A."/>
            <person name="Grigoriev I.V."/>
            <person name="Nagy L.G."/>
            <person name="Gibbons J."/>
            <person name="Hibbett D."/>
        </authorList>
    </citation>
    <scope>NUCLEOTIDE SEQUENCE [LARGE SCALE GENOMIC DNA]</scope>
    <source>
        <strain evidence="1">ALCF2SS1-6</strain>
    </source>
</reference>
<dbReference type="Proteomes" id="UP000313359">
    <property type="component" value="Unassembled WGS sequence"/>
</dbReference>
<accession>A0A5C2SKS1</accession>
<evidence type="ECO:0000313" key="2">
    <source>
        <dbReference type="Proteomes" id="UP000313359"/>
    </source>
</evidence>
<organism evidence="1 2">
    <name type="scientific">Lentinus tigrinus ALCF2SS1-6</name>
    <dbReference type="NCBI Taxonomy" id="1328759"/>
    <lineage>
        <taxon>Eukaryota</taxon>
        <taxon>Fungi</taxon>
        <taxon>Dikarya</taxon>
        <taxon>Basidiomycota</taxon>
        <taxon>Agaricomycotina</taxon>
        <taxon>Agaricomycetes</taxon>
        <taxon>Polyporales</taxon>
        <taxon>Polyporaceae</taxon>
        <taxon>Lentinus</taxon>
    </lineage>
</organism>
<sequence>MRTGAGFPLLGSMSPARSKATLASTKEFQIFRQPYNWGSPIVTTICNPDRARMVLYQWACSQVGAILSGFVDTLSHPN</sequence>
<dbReference type="AlphaFoldDB" id="A0A5C2SKS1"/>
<name>A0A5C2SKS1_9APHY</name>
<gene>
    <name evidence="1" type="ORF">L227DRAFT_572330</name>
</gene>
<proteinExistence type="predicted"/>
<evidence type="ECO:0000313" key="1">
    <source>
        <dbReference type="EMBL" id="RPD63888.1"/>
    </source>
</evidence>
<keyword evidence="2" id="KW-1185">Reference proteome</keyword>